<dbReference type="RefSeq" id="WP_084121529.1">
    <property type="nucleotide sequence ID" value="NZ_LT838813.1"/>
</dbReference>
<protein>
    <submittedName>
        <fullName evidence="2">Predicted ATPase</fullName>
    </submittedName>
</protein>
<evidence type="ECO:0000313" key="3">
    <source>
        <dbReference type="Proteomes" id="UP000192333"/>
    </source>
</evidence>
<dbReference type="STRING" id="758820.SAMN00777080_3371"/>
<dbReference type="OrthoDB" id="5638848at2"/>
<dbReference type="Gene3D" id="3.40.50.300">
    <property type="entry name" value="P-loop containing nucleotide triphosphate hydrolases"/>
    <property type="match status" value="1"/>
</dbReference>
<dbReference type="SUPFAM" id="SSF52540">
    <property type="entry name" value="P-loop containing nucleoside triphosphate hydrolases"/>
    <property type="match status" value="1"/>
</dbReference>
<organism evidence="2 3">
    <name type="scientific">Aquiflexum balticum DSM 16537</name>
    <dbReference type="NCBI Taxonomy" id="758820"/>
    <lineage>
        <taxon>Bacteria</taxon>
        <taxon>Pseudomonadati</taxon>
        <taxon>Bacteroidota</taxon>
        <taxon>Cytophagia</taxon>
        <taxon>Cytophagales</taxon>
        <taxon>Cyclobacteriaceae</taxon>
        <taxon>Aquiflexum</taxon>
    </lineage>
</organism>
<proteinExistence type="predicted"/>
<feature type="domain" description="NadR/Ttd14 AAA" evidence="1">
    <location>
        <begin position="13"/>
        <end position="166"/>
    </location>
</feature>
<name>A0A1W2H7V0_9BACT</name>
<keyword evidence="3" id="KW-1185">Reference proteome</keyword>
<dbReference type="AlphaFoldDB" id="A0A1W2H7V0"/>
<dbReference type="Pfam" id="PF13521">
    <property type="entry name" value="AAA_28"/>
    <property type="match status" value="1"/>
</dbReference>
<dbReference type="EMBL" id="LT838813">
    <property type="protein sequence ID" value="SMD44742.1"/>
    <property type="molecule type" value="Genomic_DNA"/>
</dbReference>
<reference evidence="3" key="1">
    <citation type="submission" date="2017-04" db="EMBL/GenBank/DDBJ databases">
        <authorList>
            <person name="Varghese N."/>
            <person name="Submissions S."/>
        </authorList>
    </citation>
    <scope>NUCLEOTIDE SEQUENCE [LARGE SCALE GENOMIC DNA]</scope>
    <source>
        <strain evidence="3">DSM 16537</strain>
    </source>
</reference>
<evidence type="ECO:0000313" key="2">
    <source>
        <dbReference type="EMBL" id="SMD44742.1"/>
    </source>
</evidence>
<evidence type="ECO:0000259" key="1">
    <source>
        <dbReference type="Pfam" id="PF13521"/>
    </source>
</evidence>
<dbReference type="InterPro" id="IPR038727">
    <property type="entry name" value="NadR/Ttd14_AAA_dom"/>
</dbReference>
<dbReference type="InterPro" id="IPR027417">
    <property type="entry name" value="P-loop_NTPase"/>
</dbReference>
<gene>
    <name evidence="2" type="ORF">SAMN00777080_3371</name>
</gene>
<dbReference type="Proteomes" id="UP000192333">
    <property type="component" value="Chromosome I"/>
</dbReference>
<sequence length="180" mass="20986">MKAHKEIITNWNVITGGPCTGKTTVVNLLAQRGYKTTIEHARHYIDTQKIKGRTVEEIRENKKEFQLGVLNMQIEEEGTLDVNEMVFLDRALPDAMAYYQFLGLEYDERLVAQCNKYCYKHVFILDRLPLTNDYARLEDEAEQIRIHNLIIAVYQSFPCPIVHIPVLPPKERVDFILKHL</sequence>
<accession>A0A1W2H7V0</accession>